<dbReference type="GO" id="GO:0000160">
    <property type="term" value="P:phosphorelay signal transduction system"/>
    <property type="evidence" value="ECO:0007669"/>
    <property type="project" value="InterPro"/>
</dbReference>
<dbReference type="InterPro" id="IPR001789">
    <property type="entry name" value="Sig_transdc_resp-reg_receiver"/>
</dbReference>
<evidence type="ECO:0000313" key="5">
    <source>
        <dbReference type="Proteomes" id="UP000003208"/>
    </source>
</evidence>
<dbReference type="Proteomes" id="UP000003208">
    <property type="component" value="Unassembled WGS sequence"/>
</dbReference>
<feature type="domain" description="Response regulatory" evidence="3">
    <location>
        <begin position="47"/>
        <end position="171"/>
    </location>
</feature>
<dbReference type="SMART" id="SM00448">
    <property type="entry name" value="REC"/>
    <property type="match status" value="1"/>
</dbReference>
<feature type="modified residue" description="4-aspartylphosphate" evidence="2">
    <location>
        <position position="101"/>
    </location>
</feature>
<dbReference type="EMBL" id="AGTR01000009">
    <property type="protein sequence ID" value="EHJ06312.1"/>
    <property type="molecule type" value="Genomic_DNA"/>
</dbReference>
<dbReference type="GO" id="GO:0016301">
    <property type="term" value="F:kinase activity"/>
    <property type="evidence" value="ECO:0007669"/>
    <property type="project" value="UniProtKB-KW"/>
</dbReference>
<gene>
    <name evidence="4" type="ORF">KYE_01748</name>
</gene>
<evidence type="ECO:0000259" key="3">
    <source>
        <dbReference type="PROSITE" id="PS50110"/>
    </source>
</evidence>
<evidence type="ECO:0000256" key="2">
    <source>
        <dbReference type="PROSITE-ProRule" id="PRU00169"/>
    </source>
</evidence>
<name>G6YND5_9GAMM</name>
<organism evidence="4 5">
    <name type="scientific">Marinobacter manganoxydans MnI7-9</name>
    <dbReference type="NCBI Taxonomy" id="1094979"/>
    <lineage>
        <taxon>Bacteria</taxon>
        <taxon>Pseudomonadati</taxon>
        <taxon>Pseudomonadota</taxon>
        <taxon>Gammaproteobacteria</taxon>
        <taxon>Pseudomonadales</taxon>
        <taxon>Marinobacteraceae</taxon>
        <taxon>Marinobacter</taxon>
    </lineage>
</organism>
<dbReference type="InterPro" id="IPR011006">
    <property type="entry name" value="CheY-like_superfamily"/>
</dbReference>
<protein>
    <submittedName>
        <fullName evidence="4">Integral membrane sensor hybrid histidine kinase</fullName>
    </submittedName>
</protein>
<dbReference type="PANTHER" id="PTHR44591:SF3">
    <property type="entry name" value="RESPONSE REGULATORY DOMAIN-CONTAINING PROTEIN"/>
    <property type="match status" value="1"/>
</dbReference>
<dbReference type="PROSITE" id="PS50110">
    <property type="entry name" value="RESPONSE_REGULATORY"/>
    <property type="match status" value="1"/>
</dbReference>
<dbReference type="SUPFAM" id="SSF52172">
    <property type="entry name" value="CheY-like"/>
    <property type="match status" value="1"/>
</dbReference>
<evidence type="ECO:0000256" key="1">
    <source>
        <dbReference type="ARBA" id="ARBA00022553"/>
    </source>
</evidence>
<keyword evidence="4" id="KW-0418">Kinase</keyword>
<keyword evidence="5" id="KW-1185">Reference proteome</keyword>
<dbReference type="InterPro" id="IPR050595">
    <property type="entry name" value="Bact_response_regulator"/>
</dbReference>
<keyword evidence="4" id="KW-0808">Transferase</keyword>
<dbReference type="Gene3D" id="3.40.50.2300">
    <property type="match status" value="1"/>
</dbReference>
<dbReference type="RefSeq" id="WP_008169798.1">
    <property type="nucleotide sequence ID" value="NZ_AGTR01000009.1"/>
</dbReference>
<sequence>MSYRILMEQSGRKFDGAGIDRSEPTIDQATDLNIDYSFIGAGDHRLRVLLMDDNEAYLQQMTRRFSPKTGVISQVQLTTCNDPVLGIAHLEEATYDMLLIDYHMPQVDGIKLFEWLRHDRTHPNQEIFKVMVTADPNVPQTTRLRIVNTGARVVSKSMSTEDLRLLVSEVMLRNSSAYRRSVV</sequence>
<proteinExistence type="predicted"/>
<dbReference type="AlphaFoldDB" id="G6YND5"/>
<reference evidence="4 5" key="1">
    <citation type="journal article" date="2012" name="J. Bacteriol.">
        <title>Genome sequence of deep-sea manganese-oxidizing bacterium Marinobacter manganoxydans MnI7-9.</title>
        <authorList>
            <person name="Wang H."/>
            <person name="Li H."/>
            <person name="Shao Z."/>
            <person name="Liao S."/>
            <person name="Johnstone L."/>
            <person name="Rensing C."/>
            <person name="Wang G."/>
        </authorList>
    </citation>
    <scope>NUCLEOTIDE SEQUENCE [LARGE SCALE GENOMIC DNA]</scope>
    <source>
        <strain evidence="4 5">MnI7-9</strain>
    </source>
</reference>
<evidence type="ECO:0000313" key="4">
    <source>
        <dbReference type="EMBL" id="EHJ06312.1"/>
    </source>
</evidence>
<dbReference type="Pfam" id="PF00072">
    <property type="entry name" value="Response_reg"/>
    <property type="match status" value="1"/>
</dbReference>
<dbReference type="PATRIC" id="fig|1094979.3.peg.323"/>
<keyword evidence="1 2" id="KW-0597">Phosphoprotein</keyword>
<dbReference type="PANTHER" id="PTHR44591">
    <property type="entry name" value="STRESS RESPONSE REGULATOR PROTEIN 1"/>
    <property type="match status" value="1"/>
</dbReference>
<accession>G6YND5</accession>